<dbReference type="Proteomes" id="UP000241614">
    <property type="component" value="Unassembled WGS sequence"/>
</dbReference>
<evidence type="ECO:0000313" key="8">
    <source>
        <dbReference type="Proteomes" id="UP000241614"/>
    </source>
</evidence>
<dbReference type="EMBL" id="PZPP01000011">
    <property type="protein sequence ID" value="PTM35775.1"/>
    <property type="molecule type" value="Genomic_DNA"/>
</dbReference>
<reference evidence="7 8" key="1">
    <citation type="submission" date="2018-04" db="EMBL/GenBank/DDBJ databases">
        <title>Genome sequencing reveals highly heavy metal resistance and biotechnology application of the novel Enterobacter cloacae amazonensis isolated from wastewater river in Manaus - Amazonas.</title>
        <authorList>
            <person name="Astolfi M.C.T."/>
            <person name="Carvalho E.B.D.S."/>
            <person name="Lacerda L.B."/>
            <person name="Pinto M.V."/>
            <person name="Nogueira V.B."/>
            <person name="Barros A.M."/>
            <person name="Astolfi-Filho S."/>
        </authorList>
    </citation>
    <scope>NUCLEOTIDE SEQUENCE [LARGE SCALE GENOMIC DNA]</scope>
    <source>
        <strain evidence="8">amazonensis</strain>
    </source>
</reference>
<evidence type="ECO:0000256" key="4">
    <source>
        <dbReference type="ARBA" id="ARBA00022840"/>
    </source>
</evidence>
<evidence type="ECO:0000256" key="2">
    <source>
        <dbReference type="ARBA" id="ARBA00022741"/>
    </source>
</evidence>
<evidence type="ECO:0000256" key="5">
    <source>
        <dbReference type="HAMAP-Rule" id="MF_01604"/>
    </source>
</evidence>
<dbReference type="GO" id="GO:0005524">
    <property type="term" value="F:ATP binding"/>
    <property type="evidence" value="ECO:0007669"/>
    <property type="project" value="UniProtKB-KW"/>
</dbReference>
<dbReference type="NCBIfam" id="NF007620">
    <property type="entry name" value="PRK10271.1"/>
    <property type="match status" value="1"/>
</dbReference>
<comment type="similarity">
    <text evidence="5">Belongs to the thiamine kinase family.</text>
</comment>
<dbReference type="InterPro" id="IPR014093">
    <property type="entry name" value="Thiamine_kinase"/>
</dbReference>
<comment type="caution">
    <text evidence="7">The sequence shown here is derived from an EMBL/GenBank/DDBJ whole genome shotgun (WGS) entry which is preliminary data.</text>
</comment>
<keyword evidence="3 5" id="KW-0418">Kinase</keyword>
<comment type="catalytic activity">
    <reaction evidence="5">
        <text>thiamine + ATP = thiamine phosphate + ADP + H(+)</text>
        <dbReference type="Rhea" id="RHEA:12012"/>
        <dbReference type="ChEBI" id="CHEBI:15378"/>
        <dbReference type="ChEBI" id="CHEBI:18385"/>
        <dbReference type="ChEBI" id="CHEBI:30616"/>
        <dbReference type="ChEBI" id="CHEBI:37575"/>
        <dbReference type="ChEBI" id="CHEBI:456216"/>
        <dbReference type="EC" id="2.7.1.89"/>
    </reaction>
</comment>
<dbReference type="EC" id="2.7.1.89" evidence="5"/>
<protein>
    <recommendedName>
        <fullName evidence="5">Thiamine kinase</fullName>
        <ecNumber evidence="5">2.7.1.89</ecNumber>
    </recommendedName>
</protein>
<dbReference type="RefSeq" id="WP_108090212.1">
    <property type="nucleotide sequence ID" value="NZ_PZPP01000011.1"/>
</dbReference>
<dbReference type="InterPro" id="IPR002575">
    <property type="entry name" value="Aminoglycoside_PTrfase"/>
</dbReference>
<dbReference type="Pfam" id="PF01636">
    <property type="entry name" value="APH"/>
    <property type="match status" value="1"/>
</dbReference>
<dbReference type="GO" id="GO:0006772">
    <property type="term" value="P:thiamine metabolic process"/>
    <property type="evidence" value="ECO:0007669"/>
    <property type="project" value="InterPro"/>
</dbReference>
<dbReference type="SUPFAM" id="SSF56112">
    <property type="entry name" value="Protein kinase-like (PK-like)"/>
    <property type="match status" value="1"/>
</dbReference>
<comment type="function">
    <text evidence="5">Catalyzes the phosphorylation of thiamine to thiamine phosphate.</text>
</comment>
<dbReference type="AlphaFoldDB" id="A0A2T4Y0T2"/>
<name>A0A2T4Y0T2_ENTCL</name>
<evidence type="ECO:0000256" key="3">
    <source>
        <dbReference type="ARBA" id="ARBA00022777"/>
    </source>
</evidence>
<gene>
    <name evidence="5" type="primary">thiK</name>
    <name evidence="7" type="ORF">DA103_10515</name>
</gene>
<keyword evidence="1 5" id="KW-0808">Transferase</keyword>
<keyword evidence="2 5" id="KW-0547">Nucleotide-binding</keyword>
<proteinExistence type="inferred from homology"/>
<accession>A0A2T4Y0T2</accession>
<feature type="domain" description="Aminoglycoside phosphotransferase" evidence="6">
    <location>
        <begin position="39"/>
        <end position="227"/>
    </location>
</feature>
<dbReference type="GO" id="GO:0009229">
    <property type="term" value="P:thiamine diphosphate biosynthetic process"/>
    <property type="evidence" value="ECO:0007669"/>
    <property type="project" value="UniProtKB-UniRule"/>
</dbReference>
<dbReference type="OrthoDB" id="179763at2"/>
<dbReference type="InterPro" id="IPR011009">
    <property type="entry name" value="Kinase-like_dom_sf"/>
</dbReference>
<sequence length="274" mass="31971">MPLRNSEFTREEILTRYFPQYRLIAPQAHSGLGGASCIIERDEQRLVLRQNHDPFAPASHFRRQFRALKRLPSDLVPEPCFFRQGWMAVAYLAGEVKSELPDTPVLAAMLYHLHQQPRLGWRIALLPLLEHYWQQALPDRRTPMWLAHLKRLRKAGEPQPMRLSPLHMDVHIGNIVHTSAGTRLIDWEYAGDGDVALELAAVWTESEAARQNLVRDYARMAHFDVEALARQVRRWRPWVVMLMAGWFEMRLQQSRDKQFIALADDAWRQLQTKG</sequence>
<dbReference type="HAMAP" id="MF_01604">
    <property type="entry name" value="Thiamine_kinase"/>
    <property type="match status" value="1"/>
</dbReference>
<comment type="pathway">
    <text evidence="5">Cofactor biosynthesis; thiamine diphosphate biosynthesis; thiamine phosphate from thiamine: step 1/1.</text>
</comment>
<evidence type="ECO:0000256" key="1">
    <source>
        <dbReference type="ARBA" id="ARBA00022679"/>
    </source>
</evidence>
<dbReference type="Gene3D" id="3.90.1200.10">
    <property type="match status" value="1"/>
</dbReference>
<dbReference type="GO" id="GO:0019165">
    <property type="term" value="F:thiamine kinase activity"/>
    <property type="evidence" value="ECO:0007669"/>
    <property type="project" value="UniProtKB-UniRule"/>
</dbReference>
<evidence type="ECO:0000259" key="6">
    <source>
        <dbReference type="Pfam" id="PF01636"/>
    </source>
</evidence>
<evidence type="ECO:0000313" key="7">
    <source>
        <dbReference type="EMBL" id="PTM35775.1"/>
    </source>
</evidence>
<keyword evidence="4 5" id="KW-0067">ATP-binding</keyword>
<dbReference type="UniPathway" id="UPA00060">
    <property type="reaction ID" value="UER00596"/>
</dbReference>
<organism evidence="7 8">
    <name type="scientific">Enterobacter cloacae</name>
    <dbReference type="NCBI Taxonomy" id="550"/>
    <lineage>
        <taxon>Bacteria</taxon>
        <taxon>Pseudomonadati</taxon>
        <taxon>Pseudomonadota</taxon>
        <taxon>Gammaproteobacteria</taxon>
        <taxon>Enterobacterales</taxon>
        <taxon>Enterobacteriaceae</taxon>
        <taxon>Enterobacter</taxon>
        <taxon>Enterobacter cloacae complex</taxon>
    </lineage>
</organism>